<evidence type="ECO:0000259" key="4">
    <source>
        <dbReference type="PROSITE" id="PS50222"/>
    </source>
</evidence>
<dbReference type="FunFam" id="1.10.238.10:FF:000178">
    <property type="entry name" value="Calmodulin-2 A"/>
    <property type="match status" value="1"/>
</dbReference>
<dbReference type="SMART" id="SM00054">
    <property type="entry name" value="EFh"/>
    <property type="match status" value="4"/>
</dbReference>
<dbReference type="AlphaFoldDB" id="F0Y7L2"/>
<dbReference type="OrthoDB" id="26525at2759"/>
<dbReference type="eggNOG" id="KOG0027">
    <property type="taxonomic scope" value="Eukaryota"/>
</dbReference>
<dbReference type="Gene3D" id="1.10.238.10">
    <property type="entry name" value="EF-hand"/>
    <property type="match status" value="2"/>
</dbReference>
<evidence type="ECO:0000313" key="5">
    <source>
        <dbReference type="EMBL" id="EGB09090.1"/>
    </source>
</evidence>
<dbReference type="KEGG" id="aaf:AURANDRAFT_25028"/>
<dbReference type="GeneID" id="20219994"/>
<name>F0Y7L2_AURAN</name>
<dbReference type="InterPro" id="IPR011992">
    <property type="entry name" value="EF-hand-dom_pair"/>
</dbReference>
<dbReference type="EMBL" id="GL833126">
    <property type="protein sequence ID" value="EGB09090.1"/>
    <property type="molecule type" value="Genomic_DNA"/>
</dbReference>
<evidence type="ECO:0000313" key="6">
    <source>
        <dbReference type="Proteomes" id="UP000002729"/>
    </source>
</evidence>
<gene>
    <name evidence="5" type="ORF">AURANDRAFT_25028</name>
</gene>
<dbReference type="PROSITE" id="PS50222">
    <property type="entry name" value="EF_HAND_2"/>
    <property type="match status" value="4"/>
</dbReference>
<dbReference type="CDD" id="cd00051">
    <property type="entry name" value="EFh"/>
    <property type="match status" value="1"/>
</dbReference>
<dbReference type="GO" id="GO:0005509">
    <property type="term" value="F:calcium ion binding"/>
    <property type="evidence" value="ECO:0007669"/>
    <property type="project" value="InterPro"/>
</dbReference>
<dbReference type="PANTHER" id="PTHR23050">
    <property type="entry name" value="CALCIUM BINDING PROTEIN"/>
    <property type="match status" value="1"/>
</dbReference>
<dbReference type="PROSITE" id="PS00018">
    <property type="entry name" value="EF_HAND_1"/>
    <property type="match status" value="4"/>
</dbReference>
<comment type="similarity">
    <text evidence="1">Belongs to the centrin family.</text>
</comment>
<dbReference type="GO" id="GO:0043226">
    <property type="term" value="C:organelle"/>
    <property type="evidence" value="ECO:0007669"/>
    <property type="project" value="UniProtKB-ARBA"/>
</dbReference>
<dbReference type="InterPro" id="IPR050145">
    <property type="entry name" value="Centrin_CML-like"/>
</dbReference>
<evidence type="ECO:0000256" key="3">
    <source>
        <dbReference type="ARBA" id="ARBA00022837"/>
    </source>
</evidence>
<proteinExistence type="inferred from homology"/>
<dbReference type="InterPro" id="IPR018247">
    <property type="entry name" value="EF_Hand_1_Ca_BS"/>
</dbReference>
<protein>
    <recommendedName>
        <fullName evidence="4">EF-hand domain-containing protein</fullName>
    </recommendedName>
</protein>
<dbReference type="InterPro" id="IPR002048">
    <property type="entry name" value="EF_hand_dom"/>
</dbReference>
<keyword evidence="2" id="KW-0677">Repeat</keyword>
<keyword evidence="3" id="KW-0106">Calcium</keyword>
<dbReference type="InParanoid" id="F0Y7L2"/>
<sequence length="154" mass="17039">MDNDEIAAIARTFDLYDTDGTGQLDPSELQKLMKSLGKELTEAQSNAMLKRLDTDGDGLVSRDEFLVWSANNQPTAATASSIEATAKAIFAMFDEDGSGSITYREFKDGLTRFGVEISDDELTILIEELDKDQSGDIGEEEFTHLLQQFTPEEE</sequence>
<dbReference type="OMA" id="AKAIFAM"/>
<dbReference type="SUPFAM" id="SSF47473">
    <property type="entry name" value="EF-hand"/>
    <property type="match status" value="1"/>
</dbReference>
<feature type="domain" description="EF-hand" evidence="4">
    <location>
        <begin position="40"/>
        <end position="75"/>
    </location>
</feature>
<feature type="domain" description="EF-hand" evidence="4">
    <location>
        <begin position="81"/>
        <end position="116"/>
    </location>
</feature>
<evidence type="ECO:0000256" key="1">
    <source>
        <dbReference type="ARBA" id="ARBA00005253"/>
    </source>
</evidence>
<reference evidence="5 6" key="1">
    <citation type="journal article" date="2011" name="Proc. Natl. Acad. Sci. U.S.A.">
        <title>Niche of harmful alga Aureococcus anophagefferens revealed through ecogenomics.</title>
        <authorList>
            <person name="Gobler C.J."/>
            <person name="Berry D.L."/>
            <person name="Dyhrman S.T."/>
            <person name="Wilhelm S.W."/>
            <person name="Salamov A."/>
            <person name="Lobanov A.V."/>
            <person name="Zhang Y."/>
            <person name="Collier J.L."/>
            <person name="Wurch L.L."/>
            <person name="Kustka A.B."/>
            <person name="Dill B.D."/>
            <person name="Shah M."/>
            <person name="VerBerkmoes N.C."/>
            <person name="Kuo A."/>
            <person name="Terry A."/>
            <person name="Pangilinan J."/>
            <person name="Lindquist E.A."/>
            <person name="Lucas S."/>
            <person name="Paulsen I.T."/>
            <person name="Hattenrath-Lehmann T.K."/>
            <person name="Talmage S.C."/>
            <person name="Walker E.A."/>
            <person name="Koch F."/>
            <person name="Burson A.M."/>
            <person name="Marcoval M.A."/>
            <person name="Tang Y.Z."/>
            <person name="Lecleir G.R."/>
            <person name="Coyne K.J."/>
            <person name="Berg G.M."/>
            <person name="Bertrand E.M."/>
            <person name="Saito M.A."/>
            <person name="Gladyshev V.N."/>
            <person name="Grigoriev I.V."/>
        </authorList>
    </citation>
    <scope>NUCLEOTIDE SEQUENCE [LARGE SCALE GENOMIC DNA]</scope>
    <source>
        <strain evidence="6">CCMP 1984</strain>
    </source>
</reference>
<feature type="domain" description="EF-hand" evidence="4">
    <location>
        <begin position="117"/>
        <end position="152"/>
    </location>
</feature>
<dbReference type="RefSeq" id="XP_009036214.1">
    <property type="nucleotide sequence ID" value="XM_009037966.1"/>
</dbReference>
<keyword evidence="6" id="KW-1185">Reference proteome</keyword>
<organism evidence="6">
    <name type="scientific">Aureococcus anophagefferens</name>
    <name type="common">Harmful bloom alga</name>
    <dbReference type="NCBI Taxonomy" id="44056"/>
    <lineage>
        <taxon>Eukaryota</taxon>
        <taxon>Sar</taxon>
        <taxon>Stramenopiles</taxon>
        <taxon>Ochrophyta</taxon>
        <taxon>Pelagophyceae</taxon>
        <taxon>Pelagomonadales</taxon>
        <taxon>Pelagomonadaceae</taxon>
        <taxon>Aureococcus</taxon>
    </lineage>
</organism>
<dbReference type="Proteomes" id="UP000002729">
    <property type="component" value="Unassembled WGS sequence"/>
</dbReference>
<feature type="domain" description="EF-hand" evidence="4">
    <location>
        <begin position="4"/>
        <end position="39"/>
    </location>
</feature>
<accession>F0Y7L2</accession>
<evidence type="ECO:0000256" key="2">
    <source>
        <dbReference type="ARBA" id="ARBA00022737"/>
    </source>
</evidence>
<dbReference type="Pfam" id="PF13499">
    <property type="entry name" value="EF-hand_7"/>
    <property type="match status" value="2"/>
</dbReference>